<keyword evidence="3" id="KW-0732">Signal</keyword>
<proteinExistence type="predicted"/>
<dbReference type="AlphaFoldDB" id="A0AAJ2IZG6"/>
<dbReference type="EMBL" id="JARPYC010000007">
    <property type="protein sequence ID" value="MDT2667370.1"/>
    <property type="molecule type" value="Genomic_DNA"/>
</dbReference>
<gene>
    <name evidence="4" type="ORF">P7D34_08995</name>
</gene>
<evidence type="ECO:0000256" key="1">
    <source>
        <dbReference type="SAM" id="MobiDB-lite"/>
    </source>
</evidence>
<feature type="signal peptide" evidence="3">
    <location>
        <begin position="1"/>
        <end position="30"/>
    </location>
</feature>
<feature type="transmembrane region" description="Helical" evidence="2">
    <location>
        <begin position="641"/>
        <end position="663"/>
    </location>
</feature>
<evidence type="ECO:0000256" key="2">
    <source>
        <dbReference type="SAM" id="Phobius"/>
    </source>
</evidence>
<accession>A0AAJ2IZG6</accession>
<keyword evidence="2" id="KW-0812">Transmembrane</keyword>
<feature type="region of interest" description="Disordered" evidence="1">
    <location>
        <begin position="595"/>
        <end position="641"/>
    </location>
</feature>
<sequence>MTKQKFVKKSAAVLMLSLTALGTASTLAQADSNKDTQNKVQSNVRALKAGGNAEAKYGTIKWTDATEVKPLTGQKEVVVNNTRDLSIPSKFWTVKAGDKFLLTNVSKDVDGKSAGVIVTFDKFVENDTPSEKLVAFSDMGEDVAVSEDGKTYFSMSHGIGVDQTGYRSSDRTLQFVGEDGKTPVKVTAEMAYSDVDFGQGLKSSVFGKNDILLGNDKWNSYENNVLRSNSKKVGVDDIAVEDNYTAPNGKTVPFLGYGYAQRKTAWSGSSFTYSFANNAALLDTSLSGKVPSMDKELDLGTTPFVGASTKATTKDEEVSISTFRDVLFGEVTNNIVEVPAPNIPVLAKPKIPEMPTLKQTGYSSPTKVVLDDRGNDVDGKELANDAVFNWLVTQEFEFSGGGEEYSNYEKFKEAVAKWVSEVEKIKADYEKNRASFEKEWNAYEKVIYPAYEEKWQNAHDAGAPGNKVVKGEKSDTSDLEIPEAPSTELEDYLIGSFTIKDVIGTTNVNLSDKSEWFVEVSSDGEKYEKLDPKNYTLSEDKQEGKTTVTAEFNKDYVQSDEFYKTSYKRLSIGGQTFNLEGVEANTTISVPNVATSTVNGEDKDTNEVVVSTKTPDKKETPKETPKDTPETPSPTLPHTGAGLGASILTGFGLIGTGILGFFLGKKKA</sequence>
<evidence type="ECO:0008006" key="6">
    <source>
        <dbReference type="Google" id="ProtNLM"/>
    </source>
</evidence>
<keyword evidence="2" id="KW-0472">Membrane</keyword>
<evidence type="ECO:0000313" key="4">
    <source>
        <dbReference type="EMBL" id="MDT2667370.1"/>
    </source>
</evidence>
<comment type="caution">
    <text evidence="4">The sequence shown here is derived from an EMBL/GenBank/DDBJ whole genome shotgun (WGS) entry which is preliminary data.</text>
</comment>
<protein>
    <recommendedName>
        <fullName evidence="6">Gram-positive cocci surface proteins LPxTG domain-containing protein</fullName>
    </recommendedName>
</protein>
<dbReference type="Gene3D" id="2.60.40.740">
    <property type="match status" value="1"/>
</dbReference>
<keyword evidence="2" id="KW-1133">Transmembrane helix</keyword>
<evidence type="ECO:0000313" key="5">
    <source>
        <dbReference type="Proteomes" id="UP001257962"/>
    </source>
</evidence>
<reference evidence="4" key="1">
    <citation type="submission" date="2023-03" db="EMBL/GenBank/DDBJ databases">
        <authorList>
            <person name="Shen W."/>
            <person name="Cai J."/>
        </authorList>
    </citation>
    <scope>NUCLEOTIDE SEQUENCE</scope>
    <source>
        <strain evidence="4">Y3</strain>
    </source>
</reference>
<feature type="chain" id="PRO_5042578793" description="Gram-positive cocci surface proteins LPxTG domain-containing protein" evidence="3">
    <location>
        <begin position="31"/>
        <end position="668"/>
    </location>
</feature>
<dbReference type="Proteomes" id="UP001257962">
    <property type="component" value="Unassembled WGS sequence"/>
</dbReference>
<evidence type="ECO:0000256" key="3">
    <source>
        <dbReference type="SAM" id="SignalP"/>
    </source>
</evidence>
<dbReference type="RefSeq" id="WP_311793432.1">
    <property type="nucleotide sequence ID" value="NZ_JARPXS010000007.1"/>
</dbReference>
<name>A0AAJ2IZG6_9LACT</name>
<feature type="compositionally biased region" description="Basic and acidic residues" evidence="1">
    <location>
        <begin position="614"/>
        <end position="629"/>
    </location>
</feature>
<organism evidence="4 5">
    <name type="scientific">Lactococcus petauri</name>
    <dbReference type="NCBI Taxonomy" id="1940789"/>
    <lineage>
        <taxon>Bacteria</taxon>
        <taxon>Bacillati</taxon>
        <taxon>Bacillota</taxon>
        <taxon>Bacilli</taxon>
        <taxon>Lactobacillales</taxon>
        <taxon>Streptococcaceae</taxon>
        <taxon>Lactococcus</taxon>
    </lineage>
</organism>